<keyword evidence="3" id="KW-0378">Hydrolase</keyword>
<evidence type="ECO:0000313" key="5">
    <source>
        <dbReference type="EMBL" id="OOS23434.1"/>
    </source>
</evidence>
<evidence type="ECO:0000259" key="4">
    <source>
        <dbReference type="Pfam" id="PF16113"/>
    </source>
</evidence>
<evidence type="ECO:0000256" key="3">
    <source>
        <dbReference type="ARBA" id="ARBA00022801"/>
    </source>
</evidence>
<dbReference type="GO" id="GO:0005829">
    <property type="term" value="C:cytosol"/>
    <property type="evidence" value="ECO:0007669"/>
    <property type="project" value="TreeGrafter"/>
</dbReference>
<dbReference type="Proteomes" id="UP000190683">
    <property type="component" value="Unassembled WGS sequence"/>
</dbReference>
<dbReference type="NCBIfam" id="NF004127">
    <property type="entry name" value="PRK05617.1"/>
    <property type="match status" value="1"/>
</dbReference>
<dbReference type="GO" id="GO:0006574">
    <property type="term" value="P:L-valine catabolic process"/>
    <property type="evidence" value="ECO:0007669"/>
    <property type="project" value="TreeGrafter"/>
</dbReference>
<dbReference type="InterPro" id="IPR032259">
    <property type="entry name" value="HIBYL-CoA-H"/>
</dbReference>
<feature type="domain" description="Enoyl-CoA hydratase/isomerase" evidence="4">
    <location>
        <begin position="15"/>
        <end position="348"/>
    </location>
</feature>
<evidence type="ECO:0000256" key="2">
    <source>
        <dbReference type="ARBA" id="ARBA00011915"/>
    </source>
</evidence>
<dbReference type="InterPro" id="IPR029045">
    <property type="entry name" value="ClpP/crotonase-like_dom_sf"/>
</dbReference>
<sequence>MITHRFIDVDSALQIGVITLNNPKSLNALSYEMVQSIHQHLTDWAADDRIVAVLMHGAGDKAFCAGGDIRGLYHGYDPTTFPNPVAERFFGTEYDLCKKINSYNKPIIIWGSGIVMGGGMGLAVPSSHRIVTETTMMAMPEVTIGLFPDAGGSYFLGQMPDRIGLFLGLTGARFNGADALALGVADFAMASDGLDRLIDTLAAAQWCDDAATNHQMLNQLIGSIEDRGVLPSGWLLAHRDEITQIMQASSLIHFDAIAKDTQIKRSDYVARALDQYAKGSPTSAAIAWHLHHRIDGMDFDAVMDLEYLVAIHCADRGEFAEGVRALLIDKDKRPKWRYTLADMPKDYAKSHTMPW</sequence>
<accession>A0A1T0CM95</accession>
<comment type="caution">
    <text evidence="5">The sequence shown here is derived from an EMBL/GenBank/DDBJ whole genome shotgun (WGS) entry which is preliminary data.</text>
</comment>
<organism evidence="5 6">
    <name type="scientific">Moraxella porci DSM 25326</name>
    <dbReference type="NCBI Taxonomy" id="573983"/>
    <lineage>
        <taxon>Bacteria</taxon>
        <taxon>Pseudomonadati</taxon>
        <taxon>Pseudomonadota</taxon>
        <taxon>Gammaproteobacteria</taxon>
        <taxon>Moraxellales</taxon>
        <taxon>Moraxellaceae</taxon>
        <taxon>Moraxella</taxon>
    </lineage>
</organism>
<proteinExistence type="predicted"/>
<protein>
    <recommendedName>
        <fullName evidence="2">3-hydroxyisobutyryl-CoA hydrolase</fullName>
        <ecNumber evidence="2">3.1.2.4</ecNumber>
    </recommendedName>
</protein>
<dbReference type="PANTHER" id="PTHR43176:SF3">
    <property type="entry name" value="3-HYDROXYISOBUTYRYL-COA HYDROLASE, MITOCHONDRIAL"/>
    <property type="match status" value="1"/>
</dbReference>
<evidence type="ECO:0000256" key="1">
    <source>
        <dbReference type="ARBA" id="ARBA00001709"/>
    </source>
</evidence>
<evidence type="ECO:0000313" key="6">
    <source>
        <dbReference type="Proteomes" id="UP000190683"/>
    </source>
</evidence>
<dbReference type="EMBL" id="MUYV01000014">
    <property type="protein sequence ID" value="OOS23434.1"/>
    <property type="molecule type" value="Genomic_DNA"/>
</dbReference>
<comment type="catalytic activity">
    <reaction evidence="1">
        <text>3-hydroxy-2-methylpropanoyl-CoA + H2O = 3-hydroxy-2-methylpropanoate + CoA + H(+)</text>
        <dbReference type="Rhea" id="RHEA:20888"/>
        <dbReference type="ChEBI" id="CHEBI:11805"/>
        <dbReference type="ChEBI" id="CHEBI:15377"/>
        <dbReference type="ChEBI" id="CHEBI:15378"/>
        <dbReference type="ChEBI" id="CHEBI:57287"/>
        <dbReference type="ChEBI" id="CHEBI:57340"/>
        <dbReference type="EC" id="3.1.2.4"/>
    </reaction>
</comment>
<dbReference type="Pfam" id="PF16113">
    <property type="entry name" value="ECH_2"/>
    <property type="match status" value="1"/>
</dbReference>
<keyword evidence="6" id="KW-1185">Reference proteome</keyword>
<dbReference type="PANTHER" id="PTHR43176">
    <property type="entry name" value="3-HYDROXYISOBUTYRYL-COA HYDROLASE-RELATED"/>
    <property type="match status" value="1"/>
</dbReference>
<dbReference type="EC" id="3.1.2.4" evidence="2"/>
<name>A0A1T0CM95_9GAMM</name>
<gene>
    <name evidence="5" type="ORF">B0681_09565</name>
</gene>
<dbReference type="InterPro" id="IPR045004">
    <property type="entry name" value="ECH_dom"/>
</dbReference>
<dbReference type="STRING" id="573983.B0681_09565"/>
<dbReference type="CDD" id="cd06558">
    <property type="entry name" value="crotonase-like"/>
    <property type="match status" value="1"/>
</dbReference>
<dbReference type="AlphaFoldDB" id="A0A1T0CM95"/>
<dbReference type="GO" id="GO:0003860">
    <property type="term" value="F:3-hydroxyisobutyryl-CoA hydrolase activity"/>
    <property type="evidence" value="ECO:0007669"/>
    <property type="project" value="UniProtKB-EC"/>
</dbReference>
<dbReference type="Gene3D" id="3.90.226.10">
    <property type="entry name" value="2-enoyl-CoA Hydratase, Chain A, domain 1"/>
    <property type="match status" value="1"/>
</dbReference>
<reference evidence="5 6" key="1">
    <citation type="submission" date="2017-02" db="EMBL/GenBank/DDBJ databases">
        <title>Draft genome sequence of Moraxella porci CCUG 54912T type strain.</title>
        <authorList>
            <person name="Salva-Serra F."/>
            <person name="Engstrom-Jakobsson H."/>
            <person name="Thorell K."/>
            <person name="Jaen-Luchoro D."/>
            <person name="Gonzales-Siles L."/>
            <person name="Karlsson R."/>
            <person name="Yazdan S."/>
            <person name="Boulund F."/>
            <person name="Johnning A."/>
            <person name="Engstrand L."/>
            <person name="Kristiansson E."/>
            <person name="Moore E."/>
        </authorList>
    </citation>
    <scope>NUCLEOTIDE SEQUENCE [LARGE SCALE GENOMIC DNA]</scope>
    <source>
        <strain evidence="5 6">CCUG 54912</strain>
    </source>
</reference>
<dbReference type="RefSeq" id="WP_078318503.1">
    <property type="nucleotide sequence ID" value="NZ_MUYV01000014.1"/>
</dbReference>
<dbReference type="SUPFAM" id="SSF52096">
    <property type="entry name" value="ClpP/crotonase"/>
    <property type="match status" value="1"/>
</dbReference>